<evidence type="ECO:0000256" key="2">
    <source>
        <dbReference type="ARBA" id="ARBA00005835"/>
    </source>
</evidence>
<keyword evidence="9" id="KW-0449">Lipoprotein</keyword>
<evidence type="ECO:0000256" key="11">
    <source>
        <dbReference type="SAM" id="Phobius"/>
    </source>
</evidence>
<evidence type="ECO:0000256" key="9">
    <source>
        <dbReference type="ARBA" id="ARBA00023288"/>
    </source>
</evidence>
<dbReference type="AlphaFoldDB" id="A0A0D3A6K6"/>
<evidence type="ECO:0000256" key="5">
    <source>
        <dbReference type="ARBA" id="ARBA00022974"/>
    </source>
</evidence>
<evidence type="ECO:0000256" key="3">
    <source>
        <dbReference type="ARBA" id="ARBA00022622"/>
    </source>
</evidence>
<feature type="transmembrane region" description="Helical" evidence="11">
    <location>
        <begin position="37"/>
        <end position="58"/>
    </location>
</feature>
<keyword evidence="3" id="KW-0336">GPI-anchor</keyword>
<dbReference type="PANTHER" id="PTHR34114:SF11">
    <property type="entry name" value="ARABINOGALACTAN PROTEIN 13-RELATED"/>
    <property type="match status" value="1"/>
</dbReference>
<dbReference type="HOGENOM" id="CLU_183441_3_0_1"/>
<feature type="signal peptide" evidence="12">
    <location>
        <begin position="1"/>
        <end position="27"/>
    </location>
</feature>
<reference evidence="13 14" key="1">
    <citation type="journal article" date="2014" name="Genome Biol.">
        <title>Transcriptome and methylome profiling reveals relics of genome dominance in the mesopolyploid Brassica oleracea.</title>
        <authorList>
            <person name="Parkin I.A."/>
            <person name="Koh C."/>
            <person name="Tang H."/>
            <person name="Robinson S.J."/>
            <person name="Kagale S."/>
            <person name="Clarke W.E."/>
            <person name="Town C.D."/>
            <person name="Nixon J."/>
            <person name="Krishnakumar V."/>
            <person name="Bidwell S.L."/>
            <person name="Denoeud F."/>
            <person name="Belcram H."/>
            <person name="Links M.G."/>
            <person name="Just J."/>
            <person name="Clarke C."/>
            <person name="Bender T."/>
            <person name="Huebert T."/>
            <person name="Mason A.S."/>
            <person name="Pires J.C."/>
            <person name="Barker G."/>
            <person name="Moore J."/>
            <person name="Walley P.G."/>
            <person name="Manoli S."/>
            <person name="Batley J."/>
            <person name="Edwards D."/>
            <person name="Nelson M.N."/>
            <person name="Wang X."/>
            <person name="Paterson A.H."/>
            <person name="King G."/>
            <person name="Bancroft I."/>
            <person name="Chalhoub B."/>
            <person name="Sharpe A.G."/>
        </authorList>
    </citation>
    <scope>NUCLEOTIDE SEQUENCE</scope>
    <source>
        <strain evidence="13 14">cv. TO1000</strain>
    </source>
</reference>
<dbReference type="eggNOG" id="ENOG502R7SE">
    <property type="taxonomic scope" value="Eukaryota"/>
</dbReference>
<keyword evidence="8" id="KW-0379">Hydroxylation</keyword>
<dbReference type="RefSeq" id="XP_013594456.1">
    <property type="nucleotide sequence ID" value="XM_013739002.1"/>
</dbReference>
<dbReference type="OMA" id="FGYFFCY"/>
<dbReference type="GO" id="GO:0098552">
    <property type="term" value="C:side of membrane"/>
    <property type="evidence" value="ECO:0007669"/>
    <property type="project" value="UniProtKB-KW"/>
</dbReference>
<keyword evidence="4 12" id="KW-0732">Signal</keyword>
<keyword evidence="11" id="KW-0812">Transmembrane</keyword>
<evidence type="ECO:0000256" key="6">
    <source>
        <dbReference type="ARBA" id="ARBA00023136"/>
    </source>
</evidence>
<evidence type="ECO:0000256" key="12">
    <source>
        <dbReference type="SAM" id="SignalP"/>
    </source>
</evidence>
<dbReference type="Gramene" id="Bo1g043120.1">
    <property type="protein sequence ID" value="Bo1g043120.1"/>
    <property type="gene ID" value="Bo1g043120"/>
</dbReference>
<evidence type="ECO:0000313" key="13">
    <source>
        <dbReference type="EnsemblPlants" id="Bo1g043120.1"/>
    </source>
</evidence>
<keyword evidence="11" id="KW-1133">Transmembrane helix</keyword>
<reference evidence="13" key="2">
    <citation type="submission" date="2015-03" db="UniProtKB">
        <authorList>
            <consortium name="EnsemblPlants"/>
        </authorList>
    </citation>
    <scope>IDENTIFICATION</scope>
</reference>
<feature type="chain" id="PRO_5002271977" evidence="12">
    <location>
        <begin position="28"/>
        <end position="59"/>
    </location>
</feature>
<dbReference type="InterPro" id="IPR039281">
    <property type="entry name" value="AGP3/12/13/14/21"/>
</dbReference>
<organism evidence="13 14">
    <name type="scientific">Brassica oleracea var. oleracea</name>
    <dbReference type="NCBI Taxonomy" id="109376"/>
    <lineage>
        <taxon>Eukaryota</taxon>
        <taxon>Viridiplantae</taxon>
        <taxon>Streptophyta</taxon>
        <taxon>Embryophyta</taxon>
        <taxon>Tracheophyta</taxon>
        <taxon>Spermatophyta</taxon>
        <taxon>Magnoliopsida</taxon>
        <taxon>eudicotyledons</taxon>
        <taxon>Gunneridae</taxon>
        <taxon>Pentapetalae</taxon>
        <taxon>rosids</taxon>
        <taxon>malvids</taxon>
        <taxon>Brassicales</taxon>
        <taxon>Brassicaceae</taxon>
        <taxon>Brassiceae</taxon>
        <taxon>Brassica</taxon>
    </lineage>
</organism>
<dbReference type="PANTHER" id="PTHR34114">
    <property type="entry name" value="ARABINOGALACTAN PEPTIDE 1"/>
    <property type="match status" value="1"/>
</dbReference>
<keyword evidence="14" id="KW-1185">Reference proteome</keyword>
<dbReference type="GeneID" id="106302502"/>
<evidence type="ECO:0000256" key="1">
    <source>
        <dbReference type="ARBA" id="ARBA00004589"/>
    </source>
</evidence>
<accession>A0A0D3A6K6</accession>
<keyword evidence="5" id="KW-0654">Proteoglycan</keyword>
<comment type="subcellular location">
    <subcellularLocation>
        <location evidence="10">Endomembrane system</location>
        <topology evidence="10">Lipid-anchor</topology>
    </subcellularLocation>
    <subcellularLocation>
        <location evidence="1">Membrane</location>
        <topology evidence="1">Lipid-anchor</topology>
        <topology evidence="1">GPI-anchor</topology>
    </subcellularLocation>
</comment>
<dbReference type="GO" id="GO:0012505">
    <property type="term" value="C:endomembrane system"/>
    <property type="evidence" value="ECO:0007669"/>
    <property type="project" value="UniProtKB-SubCell"/>
</dbReference>
<sequence>MDAMKMRLFEAVLVAMMAFSALQQAAAVDAPAPSPTSDASLSIPAFVATVATLAVGFLF</sequence>
<dbReference type="EnsemblPlants" id="Bo1g043120.1">
    <property type="protein sequence ID" value="Bo1g043120.1"/>
    <property type="gene ID" value="Bo1g043120"/>
</dbReference>
<dbReference type="KEGG" id="boe:106302502"/>
<protein>
    <submittedName>
        <fullName evidence="13">Uncharacterized protein</fullName>
    </submittedName>
</protein>
<evidence type="ECO:0000256" key="8">
    <source>
        <dbReference type="ARBA" id="ARBA00023278"/>
    </source>
</evidence>
<comment type="similarity">
    <text evidence="2">Belongs to the AG-peptide AGP family.</text>
</comment>
<dbReference type="Proteomes" id="UP000032141">
    <property type="component" value="Chromosome C1"/>
</dbReference>
<name>A0A0D3A6K6_BRAOL</name>
<evidence type="ECO:0000313" key="14">
    <source>
        <dbReference type="Proteomes" id="UP000032141"/>
    </source>
</evidence>
<keyword evidence="7" id="KW-0325">Glycoprotein</keyword>
<keyword evidence="6 11" id="KW-0472">Membrane</keyword>
<proteinExistence type="inferred from homology"/>
<evidence type="ECO:0000256" key="4">
    <source>
        <dbReference type="ARBA" id="ARBA00022729"/>
    </source>
</evidence>
<evidence type="ECO:0000256" key="10">
    <source>
        <dbReference type="ARBA" id="ARBA00037868"/>
    </source>
</evidence>
<evidence type="ECO:0000256" key="7">
    <source>
        <dbReference type="ARBA" id="ARBA00023180"/>
    </source>
</evidence>